<name>A0A921FGF6_9LACO</name>
<gene>
    <name evidence="4" type="ORF">K8V23_02425</name>
</gene>
<feature type="coiled-coil region" evidence="1">
    <location>
        <begin position="159"/>
        <end position="198"/>
    </location>
</feature>
<dbReference type="Gene3D" id="3.40.50.1110">
    <property type="entry name" value="SGNH hydrolase"/>
    <property type="match status" value="1"/>
</dbReference>
<feature type="domain" description="BppU N-terminal" evidence="2">
    <location>
        <begin position="4"/>
        <end position="73"/>
    </location>
</feature>
<organism evidence="4 5">
    <name type="scientific">Lactobacillus crispatus</name>
    <dbReference type="NCBI Taxonomy" id="47770"/>
    <lineage>
        <taxon>Bacteria</taxon>
        <taxon>Bacillati</taxon>
        <taxon>Bacillota</taxon>
        <taxon>Bacilli</taxon>
        <taxon>Lactobacillales</taxon>
        <taxon>Lactobacillaceae</taxon>
        <taxon>Lactobacillus</taxon>
    </lineage>
</organism>
<keyword evidence="1" id="KW-0175">Coiled coil</keyword>
<reference evidence="4" key="2">
    <citation type="submission" date="2021-09" db="EMBL/GenBank/DDBJ databases">
        <authorList>
            <person name="Gilroy R."/>
        </authorList>
    </citation>
    <scope>NUCLEOTIDE SEQUENCE</scope>
    <source>
        <strain evidence="4">CHK194-22301</strain>
    </source>
</reference>
<feature type="domain" description="SGNH hydrolase-type esterase" evidence="3">
    <location>
        <begin position="631"/>
        <end position="804"/>
    </location>
</feature>
<evidence type="ECO:0000313" key="4">
    <source>
        <dbReference type="EMBL" id="HJF09648.1"/>
    </source>
</evidence>
<dbReference type="SUPFAM" id="SSF52266">
    <property type="entry name" value="SGNH hydrolase"/>
    <property type="match status" value="1"/>
</dbReference>
<dbReference type="Proteomes" id="UP000784793">
    <property type="component" value="Unassembled WGS sequence"/>
</dbReference>
<dbReference type="AlphaFoldDB" id="A0A921FGF6"/>
<protein>
    <submittedName>
        <fullName evidence="4">GDSL-type esterase/lipase family protein</fullName>
    </submittedName>
</protein>
<sequence length="857" mass="95711">MAVKADITIDIDKQVGELQNLTQIYNARVGDNKTPLTIAWRKNDLPLNLKGLHAYIVGKTGDGSYNSETGKIDFPVNTPVSQFEDDGSGTLDGGQSGLTTLLIPKQMWQNSGLFAGYIGLKSEDGSVFTSKDIWFKVLGNVLDAGVEINYFIGDFDKALADAEKKLQDKTNSFDQATAEALQDLHDKYLQKAQHAEDTLSDTNAAIDANLASLKKIASSINSLQAQLNASDFEPKSSHDDDIYLLKQDIINRFGQLKHPTQAFDSFAQIQAKYPNGADGSMLAADNGHIYVYDWNTNQWKDFGVYQSQGLTPEIQKVISDGIRADTMIFDEKGVVPPYDDLDLLPAGKIVTYAAGQNKVKNWPSQAKDNPGTVISVGGTSDYKKGGNIQILVLKNGQIFRRINWGFPPKYTDWVSDLLTCLPVQGYIEDIKPPYDDLNTLPSNSLVIYSYDLNKLKNSPKITNDYDLLKVGGEVFTLNSLDGYGKTQIVICQNGFVAWRFLWFDGQTWFDWLTVSHFWHSNKCIRSNEELNDEYKDIHKITNNKNVTFALSQNDYKTVANRPSDFQSTVQTFSGNNDIDDDAGRVQFVVDNNNNFYYSSKWGENWSNWAKVKKDIYLPQPSLALFRSIGIVGDSYASGELAMNDKFVDHYNMSWGQILARKNGATAINYSRGGQTTRGWLTDTERGLDLLNSTKPQDLYILSLGINDYQKLGKDYLGSEDDIDKETDTYFGNYGKIIKAVKTHAPNAKIVLATLSQTDNAAPDYNQAIQTLAKHFSITCIVLNDDPFFTSDLYLNHMYGGHPTGPVYAEMANAYERLISKAMVNDLSYFESYENELATDNVDDLNRIETNNTTANGK</sequence>
<reference evidence="4" key="1">
    <citation type="journal article" date="2021" name="PeerJ">
        <title>Extensive microbial diversity within the chicken gut microbiome revealed by metagenomics and culture.</title>
        <authorList>
            <person name="Gilroy R."/>
            <person name="Ravi A."/>
            <person name="Getino M."/>
            <person name="Pursley I."/>
            <person name="Horton D.L."/>
            <person name="Alikhan N.F."/>
            <person name="Baker D."/>
            <person name="Gharbi K."/>
            <person name="Hall N."/>
            <person name="Watson M."/>
            <person name="Adriaenssens E.M."/>
            <person name="Foster-Nyarko E."/>
            <person name="Jarju S."/>
            <person name="Secka A."/>
            <person name="Antonio M."/>
            <person name="Oren A."/>
            <person name="Chaudhuri R.R."/>
            <person name="La Ragione R."/>
            <person name="Hildebrand F."/>
            <person name="Pallen M.J."/>
        </authorList>
    </citation>
    <scope>NUCLEOTIDE SEQUENCE</scope>
    <source>
        <strain evidence="4">CHK194-22301</strain>
    </source>
</reference>
<dbReference type="Pfam" id="PF10651">
    <property type="entry name" value="BppU_N"/>
    <property type="match status" value="1"/>
</dbReference>
<dbReference type="InterPro" id="IPR013830">
    <property type="entry name" value="SGNH_hydro"/>
</dbReference>
<evidence type="ECO:0000259" key="2">
    <source>
        <dbReference type="Pfam" id="PF10651"/>
    </source>
</evidence>
<dbReference type="EMBL" id="DYXB01000035">
    <property type="protein sequence ID" value="HJF09648.1"/>
    <property type="molecule type" value="Genomic_DNA"/>
</dbReference>
<dbReference type="InterPro" id="IPR018913">
    <property type="entry name" value="BppU_N"/>
</dbReference>
<comment type="caution">
    <text evidence="4">The sequence shown here is derived from an EMBL/GenBank/DDBJ whole genome shotgun (WGS) entry which is preliminary data.</text>
</comment>
<dbReference type="InterPro" id="IPR036514">
    <property type="entry name" value="SGNH_hydro_sf"/>
</dbReference>
<dbReference type="Pfam" id="PF13472">
    <property type="entry name" value="Lipase_GDSL_2"/>
    <property type="match status" value="1"/>
</dbReference>
<dbReference type="CDD" id="cd00229">
    <property type="entry name" value="SGNH_hydrolase"/>
    <property type="match status" value="1"/>
</dbReference>
<evidence type="ECO:0000259" key="3">
    <source>
        <dbReference type="Pfam" id="PF13472"/>
    </source>
</evidence>
<proteinExistence type="predicted"/>
<evidence type="ECO:0000313" key="5">
    <source>
        <dbReference type="Proteomes" id="UP000784793"/>
    </source>
</evidence>
<evidence type="ECO:0000256" key="1">
    <source>
        <dbReference type="SAM" id="Coils"/>
    </source>
</evidence>
<accession>A0A921FGF6</accession>